<dbReference type="PANTHER" id="PTHR24637">
    <property type="entry name" value="COLLAGEN"/>
    <property type="match status" value="1"/>
</dbReference>
<proteinExistence type="predicted"/>
<dbReference type="EMBL" id="CACRSS010000016">
    <property type="protein sequence ID" value="VYT17468.1"/>
    <property type="molecule type" value="Genomic_DNA"/>
</dbReference>
<dbReference type="InterPro" id="IPR008160">
    <property type="entry name" value="Collagen"/>
</dbReference>
<dbReference type="RefSeq" id="WP_102728081.1">
    <property type="nucleotide sequence ID" value="NZ_CACRSS010000016.1"/>
</dbReference>
<evidence type="ECO:0000313" key="2">
    <source>
        <dbReference type="EMBL" id="VYT17468.1"/>
    </source>
</evidence>
<evidence type="ECO:0000256" key="1">
    <source>
        <dbReference type="SAM" id="MobiDB-lite"/>
    </source>
</evidence>
<reference evidence="2" key="1">
    <citation type="submission" date="2019-11" db="EMBL/GenBank/DDBJ databases">
        <authorList>
            <person name="Feng L."/>
        </authorList>
    </citation>
    <scope>NUCLEOTIDE SEQUENCE</scope>
    <source>
        <strain evidence="2">AMuciniphilaLFYP55</strain>
    </source>
</reference>
<accession>A0A6N2UIN2</accession>
<organism evidence="2">
    <name type="scientific">Akkermansia muciniphila</name>
    <dbReference type="NCBI Taxonomy" id="239935"/>
    <lineage>
        <taxon>Bacteria</taxon>
        <taxon>Pseudomonadati</taxon>
        <taxon>Verrucomicrobiota</taxon>
        <taxon>Verrucomicrobiia</taxon>
        <taxon>Verrucomicrobiales</taxon>
        <taxon>Akkermansiaceae</taxon>
        <taxon>Akkermansia</taxon>
    </lineage>
</organism>
<dbReference type="Pfam" id="PF01391">
    <property type="entry name" value="Collagen"/>
    <property type="match status" value="1"/>
</dbReference>
<protein>
    <submittedName>
        <fullName evidence="2">Collagen triple helix repeat (20 copies)</fullName>
    </submittedName>
</protein>
<feature type="region of interest" description="Disordered" evidence="1">
    <location>
        <begin position="145"/>
        <end position="212"/>
    </location>
</feature>
<feature type="compositionally biased region" description="Basic and acidic residues" evidence="1">
    <location>
        <begin position="203"/>
        <end position="212"/>
    </location>
</feature>
<sequence length="541" mass="56189">MIAAVANLSLARGTAYDVSLLIQDAAGVPLDLSAADLAATLKTGETVTSLDMTIAADGVVLVHIPPQGLGMLSWEVWLQAAPETPRERILSGLVTVAERIDPRDGGNPSTHRMIVRLSDAVTVSVDSVDLAWWAYEQARYMVEQDLTGPQGPQGPKGDAGEPGPQGLQGPKGETGEPGPQGPQGPKGETGEPGPQGPQGPKGDAGEPGKDGLTEEQLNARYGRLGASNTWSGAQSFLGGVTATGETTTLGNVITANISVQRIDVAGPASFSWGVTLAQSLTVEGLATLKGGLGVGGSIVCYDDYGIQASTITGLYISPDESGVELGHSGGSGFCRIKYNTADKYVDILLPIPGSALRLPRLAPIDIDGACAASTFQFGPNSIGFDPDNPTRATTSGTWNFGGATFSGGVTMEQSLNVEGDIFCKRLVLNDGLLILSSMGSEARVYANSGKMVISKANGVRNICIEFKDGIPLSTSITKTNAGSLGLTDKSLLNRAEGDARWAQVRTDLTEEQYAALPEKGATTFYITSDTGKVYIGTRALN</sequence>
<name>A0A6N2UIN2_9BACT</name>
<keyword evidence="2" id="KW-0176">Collagen</keyword>
<dbReference type="GeneID" id="84024977"/>
<dbReference type="AlphaFoldDB" id="A0A6N2UIN2"/>
<gene>
    <name evidence="2" type="ORF">AMLFYP55_00943</name>
</gene>